<dbReference type="EMBL" id="SLUP01000001">
    <property type="protein sequence ID" value="TCL68688.1"/>
    <property type="molecule type" value="Genomic_DNA"/>
</dbReference>
<dbReference type="CDD" id="cd00158">
    <property type="entry name" value="RHOD"/>
    <property type="match status" value="1"/>
</dbReference>
<dbReference type="SMART" id="SM00450">
    <property type="entry name" value="RHOD"/>
    <property type="match status" value="1"/>
</dbReference>
<dbReference type="Proteomes" id="UP000295455">
    <property type="component" value="Unassembled WGS sequence"/>
</dbReference>
<dbReference type="AlphaFoldDB" id="A0A4R1RQK8"/>
<feature type="domain" description="Rhodanese" evidence="2">
    <location>
        <begin position="45"/>
        <end position="136"/>
    </location>
</feature>
<dbReference type="InterPro" id="IPR001763">
    <property type="entry name" value="Rhodanese-like_dom"/>
</dbReference>
<keyword evidence="3" id="KW-0808">Transferase</keyword>
<dbReference type="PROSITE" id="PS50206">
    <property type="entry name" value="RHODANESE_3"/>
    <property type="match status" value="1"/>
</dbReference>
<keyword evidence="4" id="KW-1185">Reference proteome</keyword>
<dbReference type="Pfam" id="PF00581">
    <property type="entry name" value="Rhodanese"/>
    <property type="match status" value="1"/>
</dbReference>
<gene>
    <name evidence="3" type="ORF">EV196_101106</name>
</gene>
<evidence type="ECO:0000313" key="3">
    <source>
        <dbReference type="EMBL" id="TCL68688.1"/>
    </source>
</evidence>
<name>A0A4R1RQK8_9FLAO</name>
<dbReference type="InterPro" id="IPR050229">
    <property type="entry name" value="GlpE_sulfurtransferase"/>
</dbReference>
<dbReference type="OrthoDB" id="598065at2"/>
<sequence length="163" mass="19022">MKQLIFILLFFITPLSFCQNSLSDLLSKHNTKNIAYMSVQELAMPKTKALILDAREVNEFNTSHLKNAIYVGYNDFNIKTIKDLFPNKTSQIVVYCSIGIRSETIANKLKKEGYTNIYNLYGGIFEWKNHGYPVYNSEEKQTEEVHTFSKEWRKWLTKGKSVY</sequence>
<dbReference type="PANTHER" id="PTHR43031">
    <property type="entry name" value="FAD-DEPENDENT OXIDOREDUCTASE"/>
    <property type="match status" value="1"/>
</dbReference>
<dbReference type="GO" id="GO:0016740">
    <property type="term" value="F:transferase activity"/>
    <property type="evidence" value="ECO:0007669"/>
    <property type="project" value="UniProtKB-KW"/>
</dbReference>
<accession>A0A4R1RQK8</accession>
<dbReference type="NCBIfam" id="NF045521">
    <property type="entry name" value="rhoda_near_glyco"/>
    <property type="match status" value="1"/>
</dbReference>
<feature type="signal peptide" evidence="1">
    <location>
        <begin position="1"/>
        <end position="18"/>
    </location>
</feature>
<evidence type="ECO:0000313" key="4">
    <source>
        <dbReference type="Proteomes" id="UP000295455"/>
    </source>
</evidence>
<evidence type="ECO:0000256" key="1">
    <source>
        <dbReference type="SAM" id="SignalP"/>
    </source>
</evidence>
<protein>
    <submittedName>
        <fullName evidence="3">Rhodanese-related sulfurtransferase</fullName>
    </submittedName>
</protein>
<dbReference type="InterPro" id="IPR036873">
    <property type="entry name" value="Rhodanese-like_dom_sf"/>
</dbReference>
<proteinExistence type="predicted"/>
<dbReference type="RefSeq" id="WP_132213798.1">
    <property type="nucleotide sequence ID" value="NZ_OX156936.1"/>
</dbReference>
<dbReference type="PANTHER" id="PTHR43031:SF1">
    <property type="entry name" value="PYRIDINE NUCLEOTIDE-DISULPHIDE OXIDOREDUCTASE"/>
    <property type="match status" value="1"/>
</dbReference>
<dbReference type="SUPFAM" id="SSF52821">
    <property type="entry name" value="Rhodanese/Cell cycle control phosphatase"/>
    <property type="match status" value="1"/>
</dbReference>
<dbReference type="Gene3D" id="3.40.250.10">
    <property type="entry name" value="Rhodanese-like domain"/>
    <property type="match status" value="1"/>
</dbReference>
<organism evidence="3 4">
    <name type="scientific">Mariniflexile fucanivorans</name>
    <dbReference type="NCBI Taxonomy" id="264023"/>
    <lineage>
        <taxon>Bacteria</taxon>
        <taxon>Pseudomonadati</taxon>
        <taxon>Bacteroidota</taxon>
        <taxon>Flavobacteriia</taxon>
        <taxon>Flavobacteriales</taxon>
        <taxon>Flavobacteriaceae</taxon>
        <taxon>Mariniflexile</taxon>
    </lineage>
</organism>
<keyword evidence="1" id="KW-0732">Signal</keyword>
<feature type="chain" id="PRO_5020663861" evidence="1">
    <location>
        <begin position="19"/>
        <end position="163"/>
    </location>
</feature>
<evidence type="ECO:0000259" key="2">
    <source>
        <dbReference type="PROSITE" id="PS50206"/>
    </source>
</evidence>
<reference evidence="3 4" key="1">
    <citation type="submission" date="2019-03" db="EMBL/GenBank/DDBJ databases">
        <title>Genomic Encyclopedia of Type Strains, Phase IV (KMG-IV): sequencing the most valuable type-strain genomes for metagenomic binning, comparative biology and taxonomic classification.</title>
        <authorList>
            <person name="Goeker M."/>
        </authorList>
    </citation>
    <scope>NUCLEOTIDE SEQUENCE [LARGE SCALE GENOMIC DNA]</scope>
    <source>
        <strain evidence="3 4">DSM 18792</strain>
    </source>
</reference>
<comment type="caution">
    <text evidence="3">The sequence shown here is derived from an EMBL/GenBank/DDBJ whole genome shotgun (WGS) entry which is preliminary data.</text>
</comment>